<sequence length="557" mass="61981">TPAQMTIHQLLLHLTPAQMSTQLRLLQTSAQMPIQLLLLHTSANQMPIQLLLLHASAKMSMQLLLLQTSAANAPDKKVRPLSELYASCAIVVQRVRTEKIIGNLTDTIIAGGGRAVLFVECTRGDETPLRARARSAAKVFSHERQICEASLVSIADVHDEDTVKQKIVQTDWEGAVAYALAGDVQRYLVVKFNLLTWLQCVDRGTAECYQYCFSAVGPRFSFAKKFDRHVHVSTTDKDAAIAKAFNRPPGPGDGCAELRFGCHVHVASSVIGKQHTEYRQQVLDMLSEGCEATDRVRRSVIDALANGDWTNHHVIEHWSPVPTTREAVVHRFQKQFVWAVASSAPHIYPRHRWTGAEITLRWVLTLQSCHGLLDAVYAEWFGKKRCPADPVPPDLPDGGHGDEGGPQCGRGAGDGGGDDEHAGGNEPPADLIRHDPNVGNASTNPTDAFHLENTKWRRSAYAWLGRQHMLPNMFIFRRVHEGHRRLLSAYLQMSGIKWERKQLRGAMTKIQQGDYFWDMDNFRVTAAQGGRHSRSKPFAACRVLERGLGGAQCVRLK</sequence>
<name>A0ABN9XX32_9DINO</name>
<dbReference type="EMBL" id="CAUYUJ010021446">
    <property type="protein sequence ID" value="CAK0904685.1"/>
    <property type="molecule type" value="Genomic_DNA"/>
</dbReference>
<gene>
    <name evidence="2" type="ORF">PCOR1329_LOCUS80637</name>
</gene>
<keyword evidence="3" id="KW-1185">Reference proteome</keyword>
<dbReference type="Proteomes" id="UP001189429">
    <property type="component" value="Unassembled WGS sequence"/>
</dbReference>
<feature type="compositionally biased region" description="Gly residues" evidence="1">
    <location>
        <begin position="404"/>
        <end position="415"/>
    </location>
</feature>
<feature type="non-terminal residue" evidence="2">
    <location>
        <position position="557"/>
    </location>
</feature>
<protein>
    <submittedName>
        <fullName evidence="2">Uncharacterized protein</fullName>
    </submittedName>
</protein>
<comment type="caution">
    <text evidence="2">The sequence shown here is derived from an EMBL/GenBank/DDBJ whole genome shotgun (WGS) entry which is preliminary data.</text>
</comment>
<reference evidence="2" key="1">
    <citation type="submission" date="2023-10" db="EMBL/GenBank/DDBJ databases">
        <authorList>
            <person name="Chen Y."/>
            <person name="Shah S."/>
            <person name="Dougan E. K."/>
            <person name="Thang M."/>
            <person name="Chan C."/>
        </authorList>
    </citation>
    <scope>NUCLEOTIDE SEQUENCE [LARGE SCALE GENOMIC DNA]</scope>
</reference>
<proteinExistence type="predicted"/>
<evidence type="ECO:0000313" key="2">
    <source>
        <dbReference type="EMBL" id="CAK0904685.1"/>
    </source>
</evidence>
<evidence type="ECO:0000256" key="1">
    <source>
        <dbReference type="SAM" id="MobiDB-lite"/>
    </source>
</evidence>
<feature type="region of interest" description="Disordered" evidence="1">
    <location>
        <begin position="391"/>
        <end position="446"/>
    </location>
</feature>
<evidence type="ECO:0000313" key="3">
    <source>
        <dbReference type="Proteomes" id="UP001189429"/>
    </source>
</evidence>
<accession>A0ABN9XX32</accession>
<organism evidence="2 3">
    <name type="scientific">Prorocentrum cordatum</name>
    <dbReference type="NCBI Taxonomy" id="2364126"/>
    <lineage>
        <taxon>Eukaryota</taxon>
        <taxon>Sar</taxon>
        <taxon>Alveolata</taxon>
        <taxon>Dinophyceae</taxon>
        <taxon>Prorocentrales</taxon>
        <taxon>Prorocentraceae</taxon>
        <taxon>Prorocentrum</taxon>
    </lineage>
</organism>
<feature type="non-terminal residue" evidence="2">
    <location>
        <position position="1"/>
    </location>
</feature>